<dbReference type="GO" id="GO:0008360">
    <property type="term" value="P:regulation of cell shape"/>
    <property type="evidence" value="ECO:0007669"/>
    <property type="project" value="UniProtKB-UniRule"/>
</dbReference>
<dbReference type="PANTHER" id="PTHR30582:SF2">
    <property type="entry name" value="L,D-TRANSPEPTIDASE YCIB-RELATED"/>
    <property type="match status" value="1"/>
</dbReference>
<dbReference type="GO" id="GO:0005576">
    <property type="term" value="C:extracellular region"/>
    <property type="evidence" value="ECO:0007669"/>
    <property type="project" value="TreeGrafter"/>
</dbReference>
<protein>
    <submittedName>
        <fullName evidence="10">L,D-transpeptidase-like protein</fullName>
    </submittedName>
</protein>
<dbReference type="AlphaFoldDB" id="A0A2W7QMZ5"/>
<keyword evidence="3" id="KW-0808">Transferase</keyword>
<evidence type="ECO:0000259" key="9">
    <source>
        <dbReference type="PROSITE" id="PS52029"/>
    </source>
</evidence>
<proteinExistence type="inferred from homology"/>
<dbReference type="GO" id="GO:0071555">
    <property type="term" value="P:cell wall organization"/>
    <property type="evidence" value="ECO:0007669"/>
    <property type="project" value="UniProtKB-UniRule"/>
</dbReference>
<organism evidence="10 11">
    <name type="scientific">Roseinatronobacter thiooxidans</name>
    <dbReference type="NCBI Taxonomy" id="121821"/>
    <lineage>
        <taxon>Bacteria</taxon>
        <taxon>Pseudomonadati</taxon>
        <taxon>Pseudomonadota</taxon>
        <taxon>Alphaproteobacteria</taxon>
        <taxon>Rhodobacterales</taxon>
        <taxon>Paracoccaceae</taxon>
        <taxon>Roseinatronobacter</taxon>
    </lineage>
</organism>
<dbReference type="CDD" id="cd16913">
    <property type="entry name" value="YkuD_like"/>
    <property type="match status" value="1"/>
</dbReference>
<name>A0A2W7QMZ5_9RHOB</name>
<evidence type="ECO:0000256" key="5">
    <source>
        <dbReference type="ARBA" id="ARBA00022984"/>
    </source>
</evidence>
<dbReference type="EMBL" id="QKZQ01000002">
    <property type="protein sequence ID" value="PZX47440.1"/>
    <property type="molecule type" value="Genomic_DNA"/>
</dbReference>
<comment type="caution">
    <text evidence="10">The sequence shown here is derived from an EMBL/GenBank/DDBJ whole genome shotgun (WGS) entry which is preliminary data.</text>
</comment>
<dbReference type="InterPro" id="IPR005490">
    <property type="entry name" value="LD_TPept_cat_dom"/>
</dbReference>
<evidence type="ECO:0000256" key="3">
    <source>
        <dbReference type="ARBA" id="ARBA00022679"/>
    </source>
</evidence>
<dbReference type="OrthoDB" id="463216at2"/>
<dbReference type="Pfam" id="PF03734">
    <property type="entry name" value="YkuD"/>
    <property type="match status" value="1"/>
</dbReference>
<dbReference type="STRING" id="121821.GCA_001870675_02485"/>
<feature type="active site" description="Proton donor/acceptor" evidence="7">
    <location>
        <position position="98"/>
    </location>
</feature>
<evidence type="ECO:0000256" key="7">
    <source>
        <dbReference type="PROSITE-ProRule" id="PRU01373"/>
    </source>
</evidence>
<gene>
    <name evidence="10" type="ORF">LY56_00738</name>
</gene>
<sequence length="143" mass="16246">MSQRFAFWVLALFLAVAPAMPAQADRVVARVSISEQVMHVYHHGQLLYEWPVSTARTGKITPTGDWRPQFLSRNHRSSRYNNAPMPYSVFYSGHYAIHGTDQISRLGRPASAGCVRLHPDNARVFFDMVRSEGMEQTRVIVVN</sequence>
<feature type="active site" description="Nucleophile" evidence="7">
    <location>
        <position position="114"/>
    </location>
</feature>
<dbReference type="GO" id="GO:0018104">
    <property type="term" value="P:peptidoglycan-protein cross-linking"/>
    <property type="evidence" value="ECO:0007669"/>
    <property type="project" value="TreeGrafter"/>
</dbReference>
<dbReference type="Gene3D" id="2.40.440.10">
    <property type="entry name" value="L,D-transpeptidase catalytic domain-like"/>
    <property type="match status" value="1"/>
</dbReference>
<evidence type="ECO:0000256" key="6">
    <source>
        <dbReference type="ARBA" id="ARBA00023316"/>
    </source>
</evidence>
<comment type="pathway">
    <text evidence="1 7">Cell wall biogenesis; peptidoglycan biosynthesis.</text>
</comment>
<evidence type="ECO:0000256" key="8">
    <source>
        <dbReference type="SAM" id="SignalP"/>
    </source>
</evidence>
<feature type="chain" id="PRO_5016094914" evidence="8">
    <location>
        <begin position="25"/>
        <end position="143"/>
    </location>
</feature>
<keyword evidence="11" id="KW-1185">Reference proteome</keyword>
<dbReference type="GO" id="GO:0016740">
    <property type="term" value="F:transferase activity"/>
    <property type="evidence" value="ECO:0007669"/>
    <property type="project" value="UniProtKB-KW"/>
</dbReference>
<evidence type="ECO:0000313" key="11">
    <source>
        <dbReference type="Proteomes" id="UP000249364"/>
    </source>
</evidence>
<feature type="domain" description="L,D-TPase catalytic" evidence="9">
    <location>
        <begin position="27"/>
        <end position="142"/>
    </location>
</feature>
<reference evidence="10 11" key="1">
    <citation type="submission" date="2018-06" db="EMBL/GenBank/DDBJ databases">
        <title>Genomic Encyclopedia of Archaeal and Bacterial Type Strains, Phase II (KMG-II): from individual species to whole genera.</title>
        <authorList>
            <person name="Goeker M."/>
        </authorList>
    </citation>
    <scope>NUCLEOTIDE SEQUENCE [LARGE SCALE GENOMIC DNA]</scope>
    <source>
        <strain evidence="10 11">DSM 13087</strain>
    </source>
</reference>
<keyword evidence="4 7" id="KW-0133">Cell shape</keyword>
<keyword evidence="6 7" id="KW-0961">Cell wall biogenesis/degradation</keyword>
<evidence type="ECO:0000256" key="2">
    <source>
        <dbReference type="ARBA" id="ARBA00005992"/>
    </source>
</evidence>
<comment type="similarity">
    <text evidence="2">Belongs to the YkuD family.</text>
</comment>
<evidence type="ECO:0000256" key="1">
    <source>
        <dbReference type="ARBA" id="ARBA00004752"/>
    </source>
</evidence>
<dbReference type="SUPFAM" id="SSF141523">
    <property type="entry name" value="L,D-transpeptidase catalytic domain-like"/>
    <property type="match status" value="1"/>
</dbReference>
<dbReference type="InterPro" id="IPR038063">
    <property type="entry name" value="Transpep_catalytic_dom"/>
</dbReference>
<dbReference type="UniPathway" id="UPA00219"/>
<dbReference type="Proteomes" id="UP000249364">
    <property type="component" value="Unassembled WGS sequence"/>
</dbReference>
<keyword evidence="5 7" id="KW-0573">Peptidoglycan synthesis</keyword>
<dbReference type="RefSeq" id="WP_071470576.1">
    <property type="nucleotide sequence ID" value="NZ_MEHT01000044.1"/>
</dbReference>
<keyword evidence="8" id="KW-0732">Signal</keyword>
<dbReference type="PANTHER" id="PTHR30582">
    <property type="entry name" value="L,D-TRANSPEPTIDASE"/>
    <property type="match status" value="1"/>
</dbReference>
<evidence type="ECO:0000256" key="4">
    <source>
        <dbReference type="ARBA" id="ARBA00022960"/>
    </source>
</evidence>
<dbReference type="InterPro" id="IPR050979">
    <property type="entry name" value="LD-transpeptidase"/>
</dbReference>
<dbReference type="PROSITE" id="PS52029">
    <property type="entry name" value="LD_TPASE"/>
    <property type="match status" value="1"/>
</dbReference>
<evidence type="ECO:0000313" key="10">
    <source>
        <dbReference type="EMBL" id="PZX47440.1"/>
    </source>
</evidence>
<accession>A0A2W7QMZ5</accession>
<feature type="signal peptide" evidence="8">
    <location>
        <begin position="1"/>
        <end position="24"/>
    </location>
</feature>
<dbReference type="GO" id="GO:0071972">
    <property type="term" value="F:peptidoglycan L,D-transpeptidase activity"/>
    <property type="evidence" value="ECO:0007669"/>
    <property type="project" value="TreeGrafter"/>
</dbReference>